<dbReference type="InterPro" id="IPR045121">
    <property type="entry name" value="CoAse"/>
</dbReference>
<comment type="caution">
    <text evidence="8">The sequence shown here is derived from an EMBL/GenBank/DDBJ whole genome shotgun (WGS) entry which is preliminary data.</text>
</comment>
<evidence type="ECO:0000313" key="8">
    <source>
        <dbReference type="EMBL" id="EAT15086.1"/>
    </source>
</evidence>
<evidence type="ECO:0000256" key="2">
    <source>
        <dbReference type="ARBA" id="ARBA00001946"/>
    </source>
</evidence>
<dbReference type="CDD" id="cd03426">
    <property type="entry name" value="NUDIX_CoAse_Nudt7"/>
    <property type="match status" value="1"/>
</dbReference>
<evidence type="ECO:0000256" key="4">
    <source>
        <dbReference type="ARBA" id="ARBA00022801"/>
    </source>
</evidence>
<reference evidence="8" key="1">
    <citation type="submission" date="2006-05" db="EMBL/GenBank/DDBJ databases">
        <title>Annotation of the draft genome assembly of Desulfuromonas acetoxidans DSM 684.</title>
        <authorList>
            <consortium name="US DOE Joint Genome Institute (JGI-ORNL)"/>
            <person name="Larimer F."/>
            <person name="Land M."/>
            <person name="Hauser L."/>
        </authorList>
    </citation>
    <scope>NUCLEOTIDE SEQUENCE [LARGE SCALE GENOMIC DNA]</scope>
    <source>
        <strain evidence="8">DSM 684</strain>
    </source>
</reference>
<keyword evidence="4 8" id="KW-0378">Hydrolase</keyword>
<dbReference type="InterPro" id="IPR000086">
    <property type="entry name" value="NUDIX_hydrolase_dom"/>
</dbReference>
<keyword evidence="6" id="KW-0464">Manganese</keyword>
<dbReference type="PROSITE" id="PS51462">
    <property type="entry name" value="NUDIX"/>
    <property type="match status" value="1"/>
</dbReference>
<dbReference type="EMBL" id="AAEW02000014">
    <property type="protein sequence ID" value="EAT15086.1"/>
    <property type="molecule type" value="Genomic_DNA"/>
</dbReference>
<name>Q1JXQ7_DESA6</name>
<evidence type="ECO:0000256" key="5">
    <source>
        <dbReference type="ARBA" id="ARBA00022842"/>
    </source>
</evidence>
<gene>
    <name evidence="8" type="ORF">Dace_1163</name>
</gene>
<evidence type="ECO:0000256" key="3">
    <source>
        <dbReference type="ARBA" id="ARBA00022723"/>
    </source>
</evidence>
<protein>
    <submittedName>
        <fullName evidence="8">NUDIX hydrolase</fullName>
    </submittedName>
</protein>
<dbReference type="Gene3D" id="3.90.79.10">
    <property type="entry name" value="Nucleoside Triphosphate Pyrophosphohydrolase"/>
    <property type="match status" value="1"/>
</dbReference>
<dbReference type="Pfam" id="PF00293">
    <property type="entry name" value="NUDIX"/>
    <property type="match status" value="1"/>
</dbReference>
<reference evidence="8" key="2">
    <citation type="submission" date="2006-05" db="EMBL/GenBank/DDBJ databases">
        <title>Sequencing of the draft genome and assembly of Desulfuromonas acetoxidans DSM 684.</title>
        <authorList>
            <consortium name="US DOE Joint Genome Institute (JGI-PGF)"/>
            <person name="Copeland A."/>
            <person name="Lucas S."/>
            <person name="Lapidus A."/>
            <person name="Barry K."/>
            <person name="Detter J.C."/>
            <person name="Glavina del Rio T."/>
            <person name="Hammon N."/>
            <person name="Israni S."/>
            <person name="Dalin E."/>
            <person name="Tice H."/>
            <person name="Bruce D."/>
            <person name="Pitluck S."/>
            <person name="Richardson P."/>
        </authorList>
    </citation>
    <scope>NUCLEOTIDE SEQUENCE [LARGE SCALE GENOMIC DNA]</scope>
    <source>
        <strain evidence="8">DSM 684</strain>
    </source>
</reference>
<keyword evidence="5" id="KW-0460">Magnesium</keyword>
<dbReference type="PANTHER" id="PTHR12992:SF11">
    <property type="entry name" value="MITOCHONDRIAL COENZYME A DIPHOSPHATASE NUDT8"/>
    <property type="match status" value="1"/>
</dbReference>
<keyword evidence="3" id="KW-0479">Metal-binding</keyword>
<dbReference type="PANTHER" id="PTHR12992">
    <property type="entry name" value="NUDIX HYDROLASE"/>
    <property type="match status" value="1"/>
</dbReference>
<accession>Q1JXQ7</accession>
<dbReference type="InterPro" id="IPR015797">
    <property type="entry name" value="NUDIX_hydrolase-like_dom_sf"/>
</dbReference>
<keyword evidence="9" id="KW-1185">Reference proteome</keyword>
<evidence type="ECO:0000313" key="9">
    <source>
        <dbReference type="Proteomes" id="UP000005695"/>
    </source>
</evidence>
<dbReference type="Proteomes" id="UP000005695">
    <property type="component" value="Unassembled WGS sequence"/>
</dbReference>
<proteinExistence type="predicted"/>
<organism evidence="8 9">
    <name type="scientific">Desulfuromonas acetoxidans (strain DSM 684 / 11070)</name>
    <dbReference type="NCBI Taxonomy" id="281689"/>
    <lineage>
        <taxon>Bacteria</taxon>
        <taxon>Pseudomonadati</taxon>
        <taxon>Thermodesulfobacteriota</taxon>
        <taxon>Desulfuromonadia</taxon>
        <taxon>Desulfuromonadales</taxon>
        <taxon>Desulfuromonadaceae</taxon>
        <taxon>Desulfuromonas</taxon>
    </lineage>
</organism>
<dbReference type="AlphaFoldDB" id="Q1JXQ7"/>
<dbReference type="GO" id="GO:0046872">
    <property type="term" value="F:metal ion binding"/>
    <property type="evidence" value="ECO:0007669"/>
    <property type="project" value="UniProtKB-KW"/>
</dbReference>
<evidence type="ECO:0000259" key="7">
    <source>
        <dbReference type="PROSITE" id="PS51462"/>
    </source>
</evidence>
<dbReference type="GO" id="GO:0010945">
    <property type="term" value="F:coenzyme A diphosphatase activity"/>
    <property type="evidence" value="ECO:0007669"/>
    <property type="project" value="InterPro"/>
</dbReference>
<dbReference type="SUPFAM" id="SSF55811">
    <property type="entry name" value="Nudix"/>
    <property type="match status" value="1"/>
</dbReference>
<evidence type="ECO:0000256" key="1">
    <source>
        <dbReference type="ARBA" id="ARBA00001936"/>
    </source>
</evidence>
<dbReference type="RefSeq" id="WP_006001686.1">
    <property type="nucleotide sequence ID" value="NZ_AAEW02000014.1"/>
</dbReference>
<comment type="cofactor">
    <cofactor evidence="2">
        <name>Mg(2+)</name>
        <dbReference type="ChEBI" id="CHEBI:18420"/>
    </cofactor>
</comment>
<feature type="domain" description="Nudix hydrolase" evidence="7">
    <location>
        <begin position="22"/>
        <end position="156"/>
    </location>
</feature>
<evidence type="ECO:0000256" key="6">
    <source>
        <dbReference type="ARBA" id="ARBA00023211"/>
    </source>
</evidence>
<sequence>MDHIIATLQRHQYAALEDQHQKGRASVALILRHGAQGIELLLIQRAKHPNDPWSGNLGFPGGRIDPEDATAYDAAVRETREEVGLSLAQQDYVVRLDDHHGVRIPVCVSCFVFSIADNAAELEKNYEVSKAFWVPLRSLQDPEKHHLATVSWHGKSIAVPGIDLGGELPVLWGLTYRFIRHFFTVIGEPLSDCPQGTML</sequence>
<comment type="cofactor">
    <cofactor evidence="1">
        <name>Mn(2+)</name>
        <dbReference type="ChEBI" id="CHEBI:29035"/>
    </cofactor>
</comment>